<dbReference type="HOGENOM" id="CLU_012847_1_0_1"/>
<sequence>MDYASVSGEPATNGLPTAPAKAGSHDHPATPSPLKPRKRKPNYNLIHRKPLPLEAYPLPAFHPTNPISLLRLAYTYLCQLILPPSSHPADLYIGYFSPESRSVHVTDPKHARALWEMGFFGKGTLSRSELSWLDREKAQRKASRLGGGTAEEATNKRRAERRMFKLERARIEAERIEKQKLVEEGKLDPSVLENLETDAAIAKRILEEHNIAQTEANMKDLDWTEPIRTNDELDQDLENIEDQEHLQLTLEEAFFLSYGLGVLSICYCHPTAGPYNPFANQDLLTRFSHHSTFPPQSPFTEVPPDSKFLLNYVVYHHFRSLGWVVRPGVKFAVDYLLYFRGPVFSHAEFAVIIVPSYTKAHWRTEQGAKERRVRQNNDWWWMHCVNRDIGTLLKMYKVREFVVKRWVANRQRD</sequence>
<dbReference type="EC" id="4.6.1.16" evidence="4"/>
<dbReference type="GO" id="GO:0000379">
    <property type="term" value="P:tRNA-type intron splice site recognition and cleavage"/>
    <property type="evidence" value="ECO:0007669"/>
    <property type="project" value="TreeGrafter"/>
</dbReference>
<dbReference type="GO" id="GO:0003676">
    <property type="term" value="F:nucleic acid binding"/>
    <property type="evidence" value="ECO:0007669"/>
    <property type="project" value="InterPro"/>
</dbReference>
<dbReference type="SUPFAM" id="SSF53032">
    <property type="entry name" value="tRNA-intron endonuclease catalytic domain-like"/>
    <property type="match status" value="1"/>
</dbReference>
<dbReference type="OrthoDB" id="10249562at2759"/>
<keyword evidence="2 4" id="KW-0819">tRNA processing</keyword>
<feature type="active site" evidence="5">
    <location>
        <position position="338"/>
    </location>
</feature>
<comment type="similarity">
    <text evidence="1 4">Belongs to the tRNA-intron endonuclease family.</text>
</comment>
<dbReference type="Gene3D" id="3.40.1350.10">
    <property type="match status" value="1"/>
</dbReference>
<dbReference type="Pfam" id="PF01974">
    <property type="entry name" value="tRNA_int_endo"/>
    <property type="match status" value="1"/>
</dbReference>
<evidence type="ECO:0000256" key="2">
    <source>
        <dbReference type="ARBA" id="ARBA00022694"/>
    </source>
</evidence>
<name>M2YMU3_DOTSN</name>
<gene>
    <name evidence="9" type="ORF">DOTSEDRAFT_131389</name>
</gene>
<dbReference type="GO" id="GO:0000213">
    <property type="term" value="F:tRNA-intron lyase activity"/>
    <property type="evidence" value="ECO:0007669"/>
    <property type="project" value="UniProtKB-UniRule"/>
</dbReference>
<keyword evidence="3 4" id="KW-0456">Lyase</keyword>
<dbReference type="InterPro" id="IPR011856">
    <property type="entry name" value="tRNA_endonuc-like_dom_sf"/>
</dbReference>
<dbReference type="PANTHER" id="PTHR21227:SF0">
    <property type="entry name" value="TRNA-SPLICING ENDONUCLEASE SUBUNIT SEN2"/>
    <property type="match status" value="1"/>
</dbReference>
<protein>
    <recommendedName>
        <fullName evidence="4">tRNA-splicing endonuclease subunit Sen2</fullName>
        <ecNumber evidence="4">4.6.1.16</ecNumber>
    </recommendedName>
</protein>
<dbReference type="EMBL" id="KB446540">
    <property type="protein sequence ID" value="EME43260.1"/>
    <property type="molecule type" value="Genomic_DNA"/>
</dbReference>
<dbReference type="GO" id="GO:0000214">
    <property type="term" value="C:tRNA-intron endonuclease complex"/>
    <property type="evidence" value="ECO:0007669"/>
    <property type="project" value="UniProtKB-UniRule"/>
</dbReference>
<dbReference type="AlphaFoldDB" id="M2YMU3"/>
<evidence type="ECO:0000256" key="1">
    <source>
        <dbReference type="ARBA" id="ARBA00008078"/>
    </source>
</evidence>
<feature type="domain" description="tRNA intron endonuclease catalytic" evidence="8">
    <location>
        <begin position="308"/>
        <end position="367"/>
    </location>
</feature>
<keyword evidence="6" id="KW-0175">Coiled coil</keyword>
<dbReference type="GO" id="GO:0005737">
    <property type="term" value="C:cytoplasm"/>
    <property type="evidence" value="ECO:0007669"/>
    <property type="project" value="TreeGrafter"/>
</dbReference>
<evidence type="ECO:0000259" key="8">
    <source>
        <dbReference type="Pfam" id="PF01974"/>
    </source>
</evidence>
<feature type="region of interest" description="Disordered" evidence="7">
    <location>
        <begin position="1"/>
        <end position="42"/>
    </location>
</feature>
<dbReference type="Proteomes" id="UP000016933">
    <property type="component" value="Unassembled WGS sequence"/>
</dbReference>
<evidence type="ECO:0000313" key="9">
    <source>
        <dbReference type="EMBL" id="EME43260.1"/>
    </source>
</evidence>
<evidence type="ECO:0000313" key="10">
    <source>
        <dbReference type="Proteomes" id="UP000016933"/>
    </source>
</evidence>
<reference evidence="9 10" key="2">
    <citation type="journal article" date="2012" name="PLoS Pathog.">
        <title>Diverse lifestyles and strategies of plant pathogenesis encoded in the genomes of eighteen Dothideomycetes fungi.</title>
        <authorList>
            <person name="Ohm R.A."/>
            <person name="Feau N."/>
            <person name="Henrissat B."/>
            <person name="Schoch C.L."/>
            <person name="Horwitz B.A."/>
            <person name="Barry K.W."/>
            <person name="Condon B.J."/>
            <person name="Copeland A.C."/>
            <person name="Dhillon B."/>
            <person name="Glaser F."/>
            <person name="Hesse C.N."/>
            <person name="Kosti I."/>
            <person name="LaButti K."/>
            <person name="Lindquist E.A."/>
            <person name="Lucas S."/>
            <person name="Salamov A.A."/>
            <person name="Bradshaw R.E."/>
            <person name="Ciuffetti L."/>
            <person name="Hamelin R.C."/>
            <person name="Kema G.H.J."/>
            <person name="Lawrence C."/>
            <person name="Scott J.A."/>
            <person name="Spatafora J.W."/>
            <person name="Turgeon B.G."/>
            <person name="de Wit P.J.G.M."/>
            <person name="Zhong S."/>
            <person name="Goodwin S.B."/>
            <person name="Grigoriev I.V."/>
        </authorList>
    </citation>
    <scope>NUCLEOTIDE SEQUENCE [LARGE SCALE GENOMIC DNA]</scope>
    <source>
        <strain evidence="10">NZE10 / CBS 128990</strain>
    </source>
</reference>
<dbReference type="InterPro" id="IPR016589">
    <property type="entry name" value="tRNA_splic_SEN2"/>
</dbReference>
<proteinExistence type="inferred from homology"/>
<feature type="active site" evidence="5">
    <location>
        <position position="346"/>
    </location>
</feature>
<comment type="function">
    <text evidence="4">Constitutes one of the two catalytic subunit of the tRNA-splicing endonuclease complex, a complex responsible for identification and cleavage of the splice sites in pre-tRNA. It cleaves pre-tRNA at the 5'- and 3'-splice sites to release the intron. The products are an intron and two tRNA half-molecules bearing 2',3'-cyclic phosphate and 5'-OH termini. There are no conserved sequences at the splice sites, but the intron is invariably located at the same site in the gene, placing the splice sites an invariant distance from the constant structural features of the tRNA body.</text>
</comment>
<evidence type="ECO:0000256" key="5">
    <source>
        <dbReference type="PIRSR" id="PIRSR011789-1"/>
    </source>
</evidence>
<evidence type="ECO:0000256" key="3">
    <source>
        <dbReference type="ARBA" id="ARBA00023239"/>
    </source>
</evidence>
<dbReference type="InterPro" id="IPR006676">
    <property type="entry name" value="tRNA_splic"/>
</dbReference>
<evidence type="ECO:0000256" key="4">
    <source>
        <dbReference type="PIRNR" id="PIRNR011789"/>
    </source>
</evidence>
<dbReference type="eggNOG" id="KOG4685">
    <property type="taxonomic scope" value="Eukaryota"/>
</dbReference>
<dbReference type="InterPro" id="IPR036167">
    <property type="entry name" value="tRNA_intron_Endo_cat-like_sf"/>
</dbReference>
<accession>M2YMU3</accession>
<organism evidence="9 10">
    <name type="scientific">Dothistroma septosporum (strain NZE10 / CBS 128990)</name>
    <name type="common">Red band needle blight fungus</name>
    <name type="synonym">Mycosphaerella pini</name>
    <dbReference type="NCBI Taxonomy" id="675120"/>
    <lineage>
        <taxon>Eukaryota</taxon>
        <taxon>Fungi</taxon>
        <taxon>Dikarya</taxon>
        <taxon>Ascomycota</taxon>
        <taxon>Pezizomycotina</taxon>
        <taxon>Dothideomycetes</taxon>
        <taxon>Dothideomycetidae</taxon>
        <taxon>Mycosphaerellales</taxon>
        <taxon>Mycosphaerellaceae</taxon>
        <taxon>Dothistroma</taxon>
    </lineage>
</organism>
<dbReference type="STRING" id="675120.M2YMU3"/>
<keyword evidence="10" id="KW-1185">Reference proteome</keyword>
<dbReference type="PIRSF" id="PIRSF011789">
    <property type="entry name" value="tRNA_splic_SEN2"/>
    <property type="match status" value="1"/>
</dbReference>
<dbReference type="InterPro" id="IPR006677">
    <property type="entry name" value="tRNA_intron_Endonuc_cat-like"/>
</dbReference>
<dbReference type="CDD" id="cd22363">
    <property type="entry name" value="tRNA-intron_lyase_C"/>
    <property type="match status" value="1"/>
</dbReference>
<dbReference type="OMA" id="AFYPNNP"/>
<feature type="active site" evidence="5">
    <location>
        <position position="394"/>
    </location>
</feature>
<feature type="coiled-coil region" evidence="6">
    <location>
        <begin position="156"/>
        <end position="212"/>
    </location>
</feature>
<dbReference type="PANTHER" id="PTHR21227">
    <property type="entry name" value="TRNA-SPLICING ENDONUCLEASE SUBUNIT SEN2"/>
    <property type="match status" value="1"/>
</dbReference>
<evidence type="ECO:0000256" key="7">
    <source>
        <dbReference type="SAM" id="MobiDB-lite"/>
    </source>
</evidence>
<reference evidence="10" key="1">
    <citation type="journal article" date="2012" name="PLoS Genet.">
        <title>The genomes of the fungal plant pathogens Cladosporium fulvum and Dothistroma septosporum reveal adaptation to different hosts and lifestyles but also signatures of common ancestry.</title>
        <authorList>
            <person name="de Wit P.J.G.M."/>
            <person name="van der Burgt A."/>
            <person name="Oekmen B."/>
            <person name="Stergiopoulos I."/>
            <person name="Abd-Elsalam K.A."/>
            <person name="Aerts A.L."/>
            <person name="Bahkali A.H."/>
            <person name="Beenen H.G."/>
            <person name="Chettri P."/>
            <person name="Cox M.P."/>
            <person name="Datema E."/>
            <person name="de Vries R.P."/>
            <person name="Dhillon B."/>
            <person name="Ganley A.R."/>
            <person name="Griffiths S.A."/>
            <person name="Guo Y."/>
            <person name="Hamelin R.C."/>
            <person name="Henrissat B."/>
            <person name="Kabir M.S."/>
            <person name="Jashni M.K."/>
            <person name="Kema G."/>
            <person name="Klaubauf S."/>
            <person name="Lapidus A."/>
            <person name="Levasseur A."/>
            <person name="Lindquist E."/>
            <person name="Mehrabi R."/>
            <person name="Ohm R.A."/>
            <person name="Owen T.J."/>
            <person name="Salamov A."/>
            <person name="Schwelm A."/>
            <person name="Schijlen E."/>
            <person name="Sun H."/>
            <person name="van den Burg H.A."/>
            <person name="van Ham R.C.H.J."/>
            <person name="Zhang S."/>
            <person name="Goodwin S.B."/>
            <person name="Grigoriev I.V."/>
            <person name="Collemare J."/>
            <person name="Bradshaw R.E."/>
        </authorList>
    </citation>
    <scope>NUCLEOTIDE SEQUENCE [LARGE SCALE GENOMIC DNA]</scope>
    <source>
        <strain evidence="10">NZE10 / CBS 128990</strain>
    </source>
</reference>
<evidence type="ECO:0000256" key="6">
    <source>
        <dbReference type="SAM" id="Coils"/>
    </source>
</evidence>